<dbReference type="InterPro" id="IPR057776">
    <property type="entry name" value="UTP23_sensor"/>
</dbReference>
<feature type="region of interest" description="Disordered" evidence="1">
    <location>
        <begin position="1100"/>
        <end position="1126"/>
    </location>
</feature>
<sequence length="1289" mass="144516">MSNYRSRSFLWEMIFRKLFPKRRSLSRSTGSETSWCGVEPSTIDDHKDGFYKYSQEILEQERREEMRLRSSNSTDVSYASALMGPTDRPALPYTVSSPDWNIFSSFVKSLEGIDAEASREILSSVLLVWSRVYSVSKVVVMAFMHYGVELDNTPDSILAHIKRAEELVTSNSIADLIDNTESLYYVLYARLIMEIAAANLCASFTLEFRRLAIKSGSFILPEPGQLCKMLYIFKQTLDEPNVCVNLNRELVTEHQKDYIRRSAERAHDGSFILDDLIGYRPHAFSIINDKSSEFCQAWNREGVLYEMPPKDVLVLQSEKYLCFTPKHAVQHAAPALNLPFIELHTIPKDVWDREIILDNRQATLAKLEGKTVGELRRKDGRRRLIDLVRERKCICRSACICAHECTLDVECHCPCSERMLSLMVAKRRNSVGPLPFGSRCSALAKSTFQGIASVRPDVDDMELSVEVDRAIILLCEEIRKQRVGDKPVTGVSECRDKRLGVGVFSVGPPSVDYNHTGEIESDRGVASTIRIRASHRAIKQYLFLAGMVPRIPGTPSAVSPSSSSLSRASASSSLPLHTRWTRAPKKTLVRRYHRAVWPSYGITTPVPDRCPQLPVLRSPFYFQTGYALCAKRTPRPFPPPFLSPPSSSFSDPLTTHYHSQDKRLSVRGELVRGLNNGDDAVLVTENLLGVNDGVGAWATKPRGHAALWSRLILHFWALEIERISNPEATVDPIAYLQQAYEETIEATAAPSEWFGTTTSVTALLHKKLSGDGTEKPLLYVTNIGDCKVLVIRPIEQKVIFRTQEQWHWFDCPMQLGTNSVDTPRENAALSLVDLHEEDIVLALSDGVLDNLWEHEILSITLEGLKKWDHGRYDDKELDWAPPAVLAEEKMVFLARELLKAALAVAQDPFAESPYMEKAVEEGLAIQGGKMDDISVVVGSCKRRQRETHLDSTEPLNNIKSTKQSKTAKMRAKRSKKYRKLMHQYELAFGFREPYQVLVDSNLLRAVHSFKMDLIPALERTLQGQVKPLLTKCSLASIMAGQPTNPRTNNTVRPEFLPPPTTLPLRHCSHNEDSSPIDEASCLLSLLSPLSDVKRNKEHYTLATADPPAPKSNSTQQDAGKKRKRDGDEAFQALKRAQGLRRGARSIPGVPIVYVKRSVMILEPMSAPSEGIREGVEQDKFRVGLNNPEARTSQGSGEKKKKRELKKVKGPNPLSVKKPKKRAEDRPSSKGERTGDEGEKRDDSDKLAEDGEAAPKAKRRRRHHKGPRQGETGEDGDEGVATALVESGDD</sequence>
<proteinExistence type="predicted"/>
<dbReference type="FunFam" id="3.40.50.1010:FF:000062">
    <property type="entry name" value="rRNA processing protein, putative"/>
    <property type="match status" value="1"/>
</dbReference>
<dbReference type="InterPro" id="IPR039123">
    <property type="entry name" value="PPTC7"/>
</dbReference>
<dbReference type="Gene3D" id="3.60.40.10">
    <property type="entry name" value="PPM-type phosphatase domain"/>
    <property type="match status" value="1"/>
</dbReference>
<dbReference type="EMBL" id="KV878125">
    <property type="protein sequence ID" value="OJI96330.1"/>
    <property type="molecule type" value="Genomic_DNA"/>
</dbReference>
<feature type="compositionally biased region" description="Basic residues" evidence="1">
    <location>
        <begin position="1255"/>
        <end position="1266"/>
    </location>
</feature>
<dbReference type="Pfam" id="PF04900">
    <property type="entry name" value="Fcf1"/>
    <property type="match status" value="1"/>
</dbReference>
<dbReference type="Pfam" id="PF24779">
    <property type="entry name" value="UTP23_sensor"/>
    <property type="match status" value="1"/>
</dbReference>
<dbReference type="GO" id="GO:0004722">
    <property type="term" value="F:protein serine/threonine phosphatase activity"/>
    <property type="evidence" value="ECO:0007669"/>
    <property type="project" value="TreeGrafter"/>
</dbReference>
<dbReference type="Gene3D" id="3.40.50.1010">
    <property type="entry name" value="5'-nuclease"/>
    <property type="match status" value="1"/>
</dbReference>
<dbReference type="InterPro" id="IPR001932">
    <property type="entry name" value="PPM-type_phosphatase-like_dom"/>
</dbReference>
<evidence type="ECO:0000259" key="2">
    <source>
        <dbReference type="PROSITE" id="PS51746"/>
    </source>
</evidence>
<dbReference type="GO" id="GO:0032040">
    <property type="term" value="C:small-subunit processome"/>
    <property type="evidence" value="ECO:0007669"/>
    <property type="project" value="InterPro"/>
</dbReference>
<feature type="compositionally biased region" description="Basic residues" evidence="1">
    <location>
        <begin position="1198"/>
        <end position="1208"/>
    </location>
</feature>
<dbReference type="STRING" id="1036611.A0A1L9P480"/>
<gene>
    <name evidence="3" type="ORF">ASPVEDRAFT_119298</name>
</gene>
<dbReference type="VEuPathDB" id="FungiDB:ASPVEDRAFT_119298"/>
<feature type="region of interest" description="Disordered" evidence="1">
    <location>
        <begin position="1179"/>
        <end position="1289"/>
    </location>
</feature>
<dbReference type="PANTHER" id="PTHR12320">
    <property type="entry name" value="PROTEIN PHOSPHATASE 2C"/>
    <property type="match status" value="1"/>
</dbReference>
<evidence type="ECO:0000256" key="1">
    <source>
        <dbReference type="SAM" id="MobiDB-lite"/>
    </source>
</evidence>
<dbReference type="FunFam" id="3.60.40.10:FF:000118">
    <property type="entry name" value="Phosphatase 2C-like domain-containing protein"/>
    <property type="match status" value="1"/>
</dbReference>
<feature type="domain" description="PPM-type phosphatase" evidence="2">
    <location>
        <begin position="656"/>
        <end position="940"/>
    </location>
</feature>
<organism evidence="3 4">
    <name type="scientific">Aspergillus versicolor CBS 583.65</name>
    <dbReference type="NCBI Taxonomy" id="1036611"/>
    <lineage>
        <taxon>Eukaryota</taxon>
        <taxon>Fungi</taxon>
        <taxon>Dikarya</taxon>
        <taxon>Ascomycota</taxon>
        <taxon>Pezizomycotina</taxon>
        <taxon>Eurotiomycetes</taxon>
        <taxon>Eurotiomycetidae</taxon>
        <taxon>Eurotiales</taxon>
        <taxon>Aspergillaceae</taxon>
        <taxon>Aspergillus</taxon>
        <taxon>Aspergillus subgen. Nidulantes</taxon>
    </lineage>
</organism>
<evidence type="ECO:0000313" key="3">
    <source>
        <dbReference type="EMBL" id="OJI96330.1"/>
    </source>
</evidence>
<protein>
    <recommendedName>
        <fullName evidence="2">PPM-type phosphatase domain-containing protein</fullName>
    </recommendedName>
</protein>
<dbReference type="InterPro" id="IPR006984">
    <property type="entry name" value="Fcf1/UTP23"/>
</dbReference>
<dbReference type="RefSeq" id="XP_040662093.1">
    <property type="nucleotide sequence ID" value="XM_040805682.1"/>
</dbReference>
<evidence type="ECO:0000313" key="4">
    <source>
        <dbReference type="Proteomes" id="UP000184073"/>
    </source>
</evidence>
<dbReference type="SUPFAM" id="SSF81606">
    <property type="entry name" value="PP2C-like"/>
    <property type="match status" value="1"/>
</dbReference>
<dbReference type="OrthoDB" id="25675at2759"/>
<dbReference type="PROSITE" id="PS51746">
    <property type="entry name" value="PPM_2"/>
    <property type="match status" value="1"/>
</dbReference>
<feature type="region of interest" description="Disordered" evidence="1">
    <location>
        <begin position="1040"/>
        <end position="1071"/>
    </location>
</feature>
<reference evidence="4" key="1">
    <citation type="journal article" date="2017" name="Genome Biol.">
        <title>Comparative genomics reveals high biological diversity and specific adaptations in the industrially and medically important fungal genus Aspergillus.</title>
        <authorList>
            <person name="de Vries R.P."/>
            <person name="Riley R."/>
            <person name="Wiebenga A."/>
            <person name="Aguilar-Osorio G."/>
            <person name="Amillis S."/>
            <person name="Uchima C.A."/>
            <person name="Anderluh G."/>
            <person name="Asadollahi M."/>
            <person name="Askin M."/>
            <person name="Barry K."/>
            <person name="Battaglia E."/>
            <person name="Bayram O."/>
            <person name="Benocci T."/>
            <person name="Braus-Stromeyer S.A."/>
            <person name="Caldana C."/>
            <person name="Canovas D."/>
            <person name="Cerqueira G.C."/>
            <person name="Chen F."/>
            <person name="Chen W."/>
            <person name="Choi C."/>
            <person name="Clum A."/>
            <person name="Dos Santos R.A."/>
            <person name="Damasio A.R."/>
            <person name="Diallinas G."/>
            <person name="Emri T."/>
            <person name="Fekete E."/>
            <person name="Flipphi M."/>
            <person name="Freyberg S."/>
            <person name="Gallo A."/>
            <person name="Gournas C."/>
            <person name="Habgood R."/>
            <person name="Hainaut M."/>
            <person name="Harispe M.L."/>
            <person name="Henrissat B."/>
            <person name="Hilden K.S."/>
            <person name="Hope R."/>
            <person name="Hossain A."/>
            <person name="Karabika E."/>
            <person name="Karaffa L."/>
            <person name="Karanyi Z."/>
            <person name="Krasevec N."/>
            <person name="Kuo A."/>
            <person name="Kusch H."/>
            <person name="LaButti K."/>
            <person name="Lagendijk E.L."/>
            <person name="Lapidus A."/>
            <person name="Levasseur A."/>
            <person name="Lindquist E."/>
            <person name="Lipzen A."/>
            <person name="Logrieco A.F."/>
            <person name="MacCabe A."/>
            <person name="Maekelae M.R."/>
            <person name="Malavazi I."/>
            <person name="Melin P."/>
            <person name="Meyer V."/>
            <person name="Mielnichuk N."/>
            <person name="Miskei M."/>
            <person name="Molnar A.P."/>
            <person name="Mule G."/>
            <person name="Ngan C.Y."/>
            <person name="Orejas M."/>
            <person name="Orosz E."/>
            <person name="Ouedraogo J.P."/>
            <person name="Overkamp K.M."/>
            <person name="Park H.-S."/>
            <person name="Perrone G."/>
            <person name="Piumi F."/>
            <person name="Punt P.J."/>
            <person name="Ram A.F."/>
            <person name="Ramon A."/>
            <person name="Rauscher S."/>
            <person name="Record E."/>
            <person name="Riano-Pachon D.M."/>
            <person name="Robert V."/>
            <person name="Roehrig J."/>
            <person name="Ruller R."/>
            <person name="Salamov A."/>
            <person name="Salih N.S."/>
            <person name="Samson R.A."/>
            <person name="Sandor E."/>
            <person name="Sanguinetti M."/>
            <person name="Schuetze T."/>
            <person name="Sepcic K."/>
            <person name="Shelest E."/>
            <person name="Sherlock G."/>
            <person name="Sophianopoulou V."/>
            <person name="Squina F.M."/>
            <person name="Sun H."/>
            <person name="Susca A."/>
            <person name="Todd R.B."/>
            <person name="Tsang A."/>
            <person name="Unkles S.E."/>
            <person name="van de Wiele N."/>
            <person name="van Rossen-Uffink D."/>
            <person name="Oliveira J.V."/>
            <person name="Vesth T.C."/>
            <person name="Visser J."/>
            <person name="Yu J.-H."/>
            <person name="Zhou M."/>
            <person name="Andersen M.R."/>
            <person name="Archer D.B."/>
            <person name="Baker S.E."/>
            <person name="Benoit I."/>
            <person name="Brakhage A.A."/>
            <person name="Braus G.H."/>
            <person name="Fischer R."/>
            <person name="Frisvad J.C."/>
            <person name="Goldman G.H."/>
            <person name="Houbraken J."/>
            <person name="Oakley B."/>
            <person name="Pocsi I."/>
            <person name="Scazzocchio C."/>
            <person name="Seiboth B."/>
            <person name="vanKuyk P.A."/>
            <person name="Wortman J."/>
            <person name="Dyer P.S."/>
            <person name="Grigoriev I.V."/>
        </authorList>
    </citation>
    <scope>NUCLEOTIDE SEQUENCE [LARGE SCALE GENOMIC DNA]</scope>
    <source>
        <strain evidence="4">CBS 583.65</strain>
    </source>
</reference>
<dbReference type="PANTHER" id="PTHR12320:SF24">
    <property type="entry name" value="PROTEIN PHOSPHATASE"/>
    <property type="match status" value="1"/>
</dbReference>
<dbReference type="Proteomes" id="UP000184073">
    <property type="component" value="Unassembled WGS sequence"/>
</dbReference>
<name>A0A1L9P480_ASPVE</name>
<keyword evidence="4" id="KW-1185">Reference proteome</keyword>
<accession>A0A1L9P480</accession>
<feature type="compositionally biased region" description="Basic and acidic residues" evidence="1">
    <location>
        <begin position="1221"/>
        <end position="1254"/>
    </location>
</feature>
<dbReference type="InterPro" id="IPR036457">
    <property type="entry name" value="PPM-type-like_dom_sf"/>
</dbReference>
<feature type="compositionally biased region" description="Polar residues" evidence="1">
    <location>
        <begin position="1041"/>
        <end position="1051"/>
    </location>
</feature>
<dbReference type="GeneID" id="63721193"/>